<dbReference type="GO" id="GO:0030286">
    <property type="term" value="C:dynein complex"/>
    <property type="evidence" value="ECO:0007669"/>
    <property type="project" value="InterPro"/>
</dbReference>
<organism evidence="2 3">
    <name type="scientific">Symbiodinium pilosum</name>
    <name type="common">Dinoflagellate</name>
    <dbReference type="NCBI Taxonomy" id="2952"/>
    <lineage>
        <taxon>Eukaryota</taxon>
        <taxon>Sar</taxon>
        <taxon>Alveolata</taxon>
        <taxon>Dinophyceae</taxon>
        <taxon>Suessiales</taxon>
        <taxon>Symbiodiniaceae</taxon>
        <taxon>Symbiodinium</taxon>
    </lineage>
</organism>
<dbReference type="GO" id="GO:0045505">
    <property type="term" value="F:dynein intermediate chain binding"/>
    <property type="evidence" value="ECO:0007669"/>
    <property type="project" value="InterPro"/>
</dbReference>
<dbReference type="InterPro" id="IPR026983">
    <property type="entry name" value="DHC"/>
</dbReference>
<keyword evidence="3" id="KW-1185">Reference proteome</keyword>
<name>A0A812WE60_SYMPI</name>
<reference evidence="2" key="1">
    <citation type="submission" date="2021-02" db="EMBL/GenBank/DDBJ databases">
        <authorList>
            <person name="Dougan E. K."/>
            <person name="Rhodes N."/>
            <person name="Thang M."/>
            <person name="Chan C."/>
        </authorList>
    </citation>
    <scope>NUCLEOTIDE SEQUENCE</scope>
</reference>
<evidence type="ECO:0000259" key="1">
    <source>
        <dbReference type="Pfam" id="PF08393"/>
    </source>
</evidence>
<evidence type="ECO:0000313" key="2">
    <source>
        <dbReference type="EMBL" id="CAE7683669.1"/>
    </source>
</evidence>
<dbReference type="InterPro" id="IPR042222">
    <property type="entry name" value="Dynein_2_N"/>
</dbReference>
<accession>A0A812WE60</accession>
<dbReference type="Proteomes" id="UP000649617">
    <property type="component" value="Unassembled WGS sequence"/>
</dbReference>
<feature type="domain" description="Dynein heavy chain linker" evidence="1">
    <location>
        <begin position="17"/>
        <end position="340"/>
    </location>
</feature>
<evidence type="ECO:0000313" key="3">
    <source>
        <dbReference type="Proteomes" id="UP000649617"/>
    </source>
</evidence>
<comment type="caution">
    <text evidence="2">The sequence shown here is derived from an EMBL/GenBank/DDBJ whole genome shotgun (WGS) entry which is preliminary data.</text>
</comment>
<proteinExistence type="predicted"/>
<dbReference type="EMBL" id="CAJNIZ010044271">
    <property type="protein sequence ID" value="CAE7683669.1"/>
    <property type="molecule type" value="Genomic_DNA"/>
</dbReference>
<dbReference type="Gene3D" id="1.20.140.100">
    <property type="entry name" value="Dynein heavy chain, N-terminal domain 2"/>
    <property type="match status" value="1"/>
</dbReference>
<dbReference type="PANTHER" id="PTHR45703">
    <property type="entry name" value="DYNEIN HEAVY CHAIN"/>
    <property type="match status" value="1"/>
</dbReference>
<dbReference type="AlphaFoldDB" id="A0A812WE60"/>
<dbReference type="Pfam" id="PF08393">
    <property type="entry name" value="DHC_N2"/>
    <property type="match status" value="1"/>
</dbReference>
<dbReference type="GO" id="GO:0051959">
    <property type="term" value="F:dynein light intermediate chain binding"/>
    <property type="evidence" value="ECO:0007669"/>
    <property type="project" value="InterPro"/>
</dbReference>
<sequence length="469" mass="52145">MLPAALRTALDVQSKLNDLNHLSGALNKLQADHDRYQNYQDLLSVDLVLVSKEVTNIWAQTDLTQHDLPENEVLQNPHLRGRHWKELSATLDVVLDVSHAGRPQLAFGQAAAWNLSKHMAGLLTVARRATQEHYVEVALENLGRSWSGIAESRLDLPILSTGSGLVLGSLRILEEQLQDGRAVVGSTSRFAEVHADRVKLWQARFEKIQELLDEFGSCQRRYAHLDSVFSTDLQKQLPNEFLAFQPVDSTWKALLLRLQQRPQVVDLALDPQNMQMLRPLGETMDAIVKDLDNFLVAKRQGFPRLCFFSDAELLQFLRLFGKRGSDPRAMELLTRQCFPGPGVGGRERVKRKSPLFRFCFAFASLLLQVKFRGPESLEALQTAMVAAFRQLLKGAIEEAAAGNADEWAVSVDLPSQARRQELQMPCRWKNEGGASGLASRMVDGTPGVGALGEVPDSLSGNLLIQGPGF</sequence>
<protein>
    <submittedName>
        <fullName evidence="2">DNAH1 protein</fullName>
    </submittedName>
</protein>
<gene>
    <name evidence="2" type="primary">DNAH1</name>
    <name evidence="2" type="ORF">SPIL2461_LOCUS19081</name>
</gene>
<dbReference type="PANTHER" id="PTHR45703:SF36">
    <property type="entry name" value="DYNEIN HEAVY CHAIN, CYTOPLASMIC"/>
    <property type="match status" value="1"/>
</dbReference>
<dbReference type="OrthoDB" id="413296at2759"/>
<dbReference type="InterPro" id="IPR013602">
    <property type="entry name" value="Dynein_heavy_linker"/>
</dbReference>
<dbReference type="GO" id="GO:0007018">
    <property type="term" value="P:microtubule-based movement"/>
    <property type="evidence" value="ECO:0007669"/>
    <property type="project" value="InterPro"/>
</dbReference>